<organism evidence="12">
    <name type="scientific">Paracaecilius japanus</name>
    <dbReference type="NCBI Taxonomy" id="297965"/>
    <lineage>
        <taxon>Eukaryota</taxon>
        <taxon>Metazoa</taxon>
        <taxon>Ecdysozoa</taxon>
        <taxon>Arthropoda</taxon>
        <taxon>Hexapoda</taxon>
        <taxon>Insecta</taxon>
        <taxon>Pterygota</taxon>
        <taxon>Neoptera</taxon>
        <taxon>Paraneoptera</taxon>
        <taxon>Psocodea</taxon>
        <taxon>Psocomorpha</taxon>
        <taxon>Caeciliusetae</taxon>
        <taxon>Caeciliusidae</taxon>
        <taxon>Paracaecilius</taxon>
    </lineage>
</organism>
<dbReference type="AlphaFoldDB" id="A0A8K1ZG49"/>
<evidence type="ECO:0000256" key="9">
    <source>
        <dbReference type="ARBA" id="ARBA00031586"/>
    </source>
</evidence>
<dbReference type="Gene3D" id="1.10.287.3510">
    <property type="match status" value="1"/>
</dbReference>
<dbReference type="EMBL" id="MZ274207">
    <property type="protein sequence ID" value="UGS80499.1"/>
    <property type="molecule type" value="Genomic_DNA"/>
</dbReference>
<keyword evidence="6 11" id="KW-1133">Transmembrane helix</keyword>
<evidence type="ECO:0000256" key="6">
    <source>
        <dbReference type="ARBA" id="ARBA00022989"/>
    </source>
</evidence>
<accession>A0A8K1ZG49</accession>
<dbReference type="GO" id="GO:0008137">
    <property type="term" value="F:NADH dehydrogenase (ubiquinone) activity"/>
    <property type="evidence" value="ECO:0007669"/>
    <property type="project" value="UniProtKB-EC"/>
</dbReference>
<keyword evidence="7" id="KW-0520">NAD</keyword>
<dbReference type="Pfam" id="PF00420">
    <property type="entry name" value="Oxidored_q2"/>
    <property type="match status" value="1"/>
</dbReference>
<name>A0A8K1ZG49_9NEOP</name>
<evidence type="ECO:0000256" key="3">
    <source>
        <dbReference type="ARBA" id="ARBA00016612"/>
    </source>
</evidence>
<keyword evidence="5" id="KW-1278">Translocase</keyword>
<comment type="similarity">
    <text evidence="2">Belongs to the complex I subunit 4L family.</text>
</comment>
<evidence type="ECO:0000256" key="4">
    <source>
        <dbReference type="ARBA" id="ARBA00022692"/>
    </source>
</evidence>
<evidence type="ECO:0000256" key="10">
    <source>
        <dbReference type="ARBA" id="ARBA00049551"/>
    </source>
</evidence>
<keyword evidence="12" id="KW-0496">Mitochondrion</keyword>
<sequence>MLMNIYIIFFFMFMVGMYSFYLKSDHLLNMLLSLEFVSLILFMVFSLMIWMNLEKFILIYFLTFCVCEGAFGLSLLVNLARSFGNDYLQNLSILKC</sequence>
<comment type="catalytic activity">
    <reaction evidence="10">
        <text>a ubiquinone + NADH + 5 H(+)(in) = a ubiquinol + NAD(+) + 4 H(+)(out)</text>
        <dbReference type="Rhea" id="RHEA:29091"/>
        <dbReference type="Rhea" id="RHEA-COMP:9565"/>
        <dbReference type="Rhea" id="RHEA-COMP:9566"/>
        <dbReference type="ChEBI" id="CHEBI:15378"/>
        <dbReference type="ChEBI" id="CHEBI:16389"/>
        <dbReference type="ChEBI" id="CHEBI:17976"/>
        <dbReference type="ChEBI" id="CHEBI:57540"/>
        <dbReference type="ChEBI" id="CHEBI:57945"/>
        <dbReference type="EC" id="7.1.1.2"/>
    </reaction>
</comment>
<protein>
    <recommendedName>
        <fullName evidence="3">NADH-ubiquinone oxidoreductase chain 4L</fullName>
    </recommendedName>
    <alternativeName>
        <fullName evidence="9">NADH dehydrogenase subunit 4L</fullName>
    </alternativeName>
</protein>
<evidence type="ECO:0000256" key="7">
    <source>
        <dbReference type="ARBA" id="ARBA00023027"/>
    </source>
</evidence>
<dbReference type="InterPro" id="IPR039428">
    <property type="entry name" value="NUOK/Mnh_C1-like"/>
</dbReference>
<reference evidence="12" key="1">
    <citation type="submission" date="2021-05" db="EMBL/GenBank/DDBJ databases">
        <title>Mitochondrial genomes within bark lice (Insecta: Psocodea: Psocomorpha) reveal novel gene rearrangements containing phylogenetic signal.</title>
        <authorList>
            <person name="Saenz Manchola O.F."/>
            <person name="Virrueta Herrera S."/>
            <person name="D'alessio L.M."/>
            <person name="Yoshizawa K."/>
            <person name="Garcia Aldrete A.N."/>
            <person name="Johnson K.P."/>
        </authorList>
    </citation>
    <scope>NUCLEOTIDE SEQUENCE</scope>
</reference>
<feature type="transmembrane region" description="Helical" evidence="11">
    <location>
        <begin position="6"/>
        <end position="22"/>
    </location>
</feature>
<feature type="transmembrane region" description="Helical" evidence="11">
    <location>
        <begin position="29"/>
        <end position="51"/>
    </location>
</feature>
<proteinExistence type="inferred from homology"/>
<comment type="subcellular location">
    <subcellularLocation>
        <location evidence="1">Membrane</location>
        <topology evidence="1">Multi-pass membrane protein</topology>
    </subcellularLocation>
</comment>
<evidence type="ECO:0000256" key="2">
    <source>
        <dbReference type="ARBA" id="ARBA00010519"/>
    </source>
</evidence>
<keyword evidence="4 11" id="KW-0812">Transmembrane</keyword>
<evidence type="ECO:0000256" key="1">
    <source>
        <dbReference type="ARBA" id="ARBA00004141"/>
    </source>
</evidence>
<evidence type="ECO:0000256" key="8">
    <source>
        <dbReference type="ARBA" id="ARBA00023136"/>
    </source>
</evidence>
<keyword evidence="8 11" id="KW-0472">Membrane</keyword>
<dbReference type="GO" id="GO:0016020">
    <property type="term" value="C:membrane"/>
    <property type="evidence" value="ECO:0007669"/>
    <property type="project" value="UniProtKB-SubCell"/>
</dbReference>
<evidence type="ECO:0000313" key="12">
    <source>
        <dbReference type="EMBL" id="UGS80499.1"/>
    </source>
</evidence>
<evidence type="ECO:0000256" key="11">
    <source>
        <dbReference type="SAM" id="Phobius"/>
    </source>
</evidence>
<gene>
    <name evidence="12" type="primary">ND4L</name>
</gene>
<geneLocation type="mitochondrion" evidence="12"/>
<feature type="transmembrane region" description="Helical" evidence="11">
    <location>
        <begin position="57"/>
        <end position="80"/>
    </location>
</feature>
<evidence type="ECO:0000256" key="5">
    <source>
        <dbReference type="ARBA" id="ARBA00022967"/>
    </source>
</evidence>